<evidence type="ECO:0000256" key="1">
    <source>
        <dbReference type="ARBA" id="ARBA00022729"/>
    </source>
</evidence>
<dbReference type="PANTHER" id="PTHR30189">
    <property type="entry name" value="LPS-ASSEMBLY PROTEIN"/>
    <property type="match status" value="1"/>
</dbReference>
<keyword evidence="3" id="KW-0998">Cell outer membrane</keyword>
<feature type="domain" description="LptD C-terminal" evidence="5">
    <location>
        <begin position="322"/>
        <end position="720"/>
    </location>
</feature>
<proteinExistence type="inferred from homology"/>
<dbReference type="HAMAP" id="MF_01411">
    <property type="entry name" value="LPS_assembly_LptD"/>
    <property type="match status" value="1"/>
</dbReference>
<evidence type="ECO:0000256" key="2">
    <source>
        <dbReference type="ARBA" id="ARBA00023136"/>
    </source>
</evidence>
<dbReference type="GO" id="GO:0043165">
    <property type="term" value="P:Gram-negative-bacterium-type cell outer membrane assembly"/>
    <property type="evidence" value="ECO:0007669"/>
    <property type="project" value="InterPro"/>
</dbReference>
<dbReference type="EMBL" id="UINC01000250">
    <property type="protein sequence ID" value="SUZ51969.1"/>
    <property type="molecule type" value="Genomic_DNA"/>
</dbReference>
<evidence type="ECO:0000313" key="6">
    <source>
        <dbReference type="EMBL" id="SUZ51969.1"/>
    </source>
</evidence>
<feature type="domain" description="Organic solvent tolerance-like N-terminal" evidence="4">
    <location>
        <begin position="78"/>
        <end position="199"/>
    </location>
</feature>
<protein>
    <recommendedName>
        <fullName evidence="7">LptD C-terminal domain-containing protein</fullName>
    </recommendedName>
</protein>
<dbReference type="InterPro" id="IPR005653">
    <property type="entry name" value="OstA-like_N"/>
</dbReference>
<dbReference type="Pfam" id="PF03968">
    <property type="entry name" value="LptD_N"/>
    <property type="match status" value="1"/>
</dbReference>
<reference evidence="6" key="1">
    <citation type="submission" date="2018-05" db="EMBL/GenBank/DDBJ databases">
        <authorList>
            <person name="Lanie J.A."/>
            <person name="Ng W.-L."/>
            <person name="Kazmierczak K.M."/>
            <person name="Andrzejewski T.M."/>
            <person name="Davidsen T.M."/>
            <person name="Wayne K.J."/>
            <person name="Tettelin H."/>
            <person name="Glass J.I."/>
            <person name="Rusch D."/>
            <person name="Podicherti R."/>
            <person name="Tsui H.-C.T."/>
            <person name="Winkler M.E."/>
        </authorList>
    </citation>
    <scope>NUCLEOTIDE SEQUENCE</scope>
</reference>
<dbReference type="GO" id="GO:0015920">
    <property type="term" value="P:lipopolysaccharide transport"/>
    <property type="evidence" value="ECO:0007669"/>
    <property type="project" value="InterPro"/>
</dbReference>
<dbReference type="InterPro" id="IPR007543">
    <property type="entry name" value="LptD_C"/>
</dbReference>
<evidence type="ECO:0000259" key="5">
    <source>
        <dbReference type="Pfam" id="PF04453"/>
    </source>
</evidence>
<dbReference type="GO" id="GO:0009279">
    <property type="term" value="C:cell outer membrane"/>
    <property type="evidence" value="ECO:0007669"/>
    <property type="project" value="InterPro"/>
</dbReference>
<name>A0A381NC01_9ZZZZ</name>
<feature type="non-terminal residue" evidence="6">
    <location>
        <position position="1"/>
    </location>
</feature>
<evidence type="ECO:0000259" key="4">
    <source>
        <dbReference type="Pfam" id="PF03968"/>
    </source>
</evidence>
<organism evidence="6">
    <name type="scientific">marine metagenome</name>
    <dbReference type="NCBI Taxonomy" id="408172"/>
    <lineage>
        <taxon>unclassified sequences</taxon>
        <taxon>metagenomes</taxon>
        <taxon>ecological metagenomes</taxon>
    </lineage>
</organism>
<keyword evidence="1" id="KW-0732">Signal</keyword>
<dbReference type="InterPro" id="IPR050218">
    <property type="entry name" value="LptD"/>
</dbReference>
<sequence length="810" mass="90715">ILSSEPETTGGEIRVPLTTHPLDWIPRVSMTTKQLENVPENCCGAFIDPLAELADSTADPAVAETLFRANTGLQQLTQNLITIEGDVVVQQGYRTVINDLVTSIDRDANTILMEGNIEFREPGMLLRGNSAFIDNNDNANRVDNAQYVLHNYGAHGQAQSIVYSSDSSLVSIENGEFSRCEPGSDFWKLQADNIILDQKVNRGYAKNASLRLGGFPIFYYPFTLPFPLGDARSSGLLAPSTGSTRSGGFDFELPYYFNLAPHYDATLSPRLISDRGMLAGAEFRYLANWSMNTLNMSGLSGDKLYDAATANVPGSDSPPVEDRWFIGFEHMGSLGRNWTTFIDYNAVSDEDYFYDLGSSGLNLISRTHLNRQGTLNFNSEYLRAGLNVQRIQIIDPLISTVHLSRPYDRLPQFHFQSDANLPAGFRVSIRGEITSFDRDLNDALLTPSQIANGALVNGERINLEPEISWSLENPGWFVRTGAKYKHVEYSLEKHAIDSPKDPDLGIGIYSLDAGLVFERSMARGGGGWSQTLEPRVYYLYSEYEDQSMLPLFDTSELNFNFKQLFRDDRFSGGDRIGDSDQVTFALTSRILNSTGKETARISIGQTQYFEDRLVALSNPLQSWVPRYSPLTTKSALASEIAFNFGEKLQFNTDIQWNEDTQELDEGSFQLRYQRDNNHLLNVAYRYRTLVSSPSFSLPVGIDPRIKQTDISGIWPVNANWKLLARWNYDHSNSRNLESFVGVEWSNCCATIRLIGREWVDEDELFLPNIESNRGIFVQFALKGLGNLTGGGLSSLLSDGIWGFREDNYGQ</sequence>
<dbReference type="GO" id="GO:1990351">
    <property type="term" value="C:transporter complex"/>
    <property type="evidence" value="ECO:0007669"/>
    <property type="project" value="TreeGrafter"/>
</dbReference>
<dbReference type="AlphaFoldDB" id="A0A381NC01"/>
<evidence type="ECO:0008006" key="7">
    <source>
        <dbReference type="Google" id="ProtNLM"/>
    </source>
</evidence>
<keyword evidence="2" id="KW-0472">Membrane</keyword>
<dbReference type="InterPro" id="IPR020889">
    <property type="entry name" value="LipoPS_assembly_LptD"/>
</dbReference>
<dbReference type="Pfam" id="PF04453">
    <property type="entry name" value="LptD"/>
    <property type="match status" value="1"/>
</dbReference>
<accession>A0A381NC01</accession>
<dbReference type="PANTHER" id="PTHR30189:SF1">
    <property type="entry name" value="LPS-ASSEMBLY PROTEIN LPTD"/>
    <property type="match status" value="1"/>
</dbReference>
<evidence type="ECO:0000256" key="3">
    <source>
        <dbReference type="ARBA" id="ARBA00023237"/>
    </source>
</evidence>
<gene>
    <name evidence="6" type="ORF">METZ01_LOCUS4823</name>
</gene>